<feature type="domain" description="Resolvase/invertase-type recombinase catalytic" evidence="8">
    <location>
        <begin position="1"/>
        <end position="140"/>
    </location>
</feature>
<dbReference type="PROSITE" id="PS00398">
    <property type="entry name" value="RECOMBINASES_2"/>
    <property type="match status" value="1"/>
</dbReference>
<gene>
    <name evidence="9" type="ORF">SAMN05216362_11864</name>
</gene>
<evidence type="ECO:0000259" key="8">
    <source>
        <dbReference type="PROSITE" id="PS51736"/>
    </source>
</evidence>
<name>A0A1H9HC07_9BACI</name>
<dbReference type="GO" id="GO:0015074">
    <property type="term" value="P:DNA integration"/>
    <property type="evidence" value="ECO:0007669"/>
    <property type="project" value="UniProtKB-KW"/>
</dbReference>
<dbReference type="InterPro" id="IPR036162">
    <property type="entry name" value="Resolvase-like_N_sf"/>
</dbReference>
<evidence type="ECO:0000256" key="3">
    <source>
        <dbReference type="ARBA" id="ARBA00023125"/>
    </source>
</evidence>
<feature type="region of interest" description="Disordered" evidence="7">
    <location>
        <begin position="130"/>
        <end position="150"/>
    </location>
</feature>
<evidence type="ECO:0000256" key="6">
    <source>
        <dbReference type="PROSITE-ProRule" id="PRU10137"/>
    </source>
</evidence>
<feature type="compositionally biased region" description="Basic residues" evidence="7">
    <location>
        <begin position="135"/>
        <end position="145"/>
    </location>
</feature>
<evidence type="ECO:0000256" key="1">
    <source>
        <dbReference type="ARBA" id="ARBA00009913"/>
    </source>
</evidence>
<dbReference type="EMBL" id="FOES01000018">
    <property type="protein sequence ID" value="SEQ59768.1"/>
    <property type="molecule type" value="Genomic_DNA"/>
</dbReference>
<dbReference type="InterPro" id="IPR006118">
    <property type="entry name" value="Recombinase_CS"/>
</dbReference>
<dbReference type="GO" id="GO:0003677">
    <property type="term" value="F:DNA binding"/>
    <property type="evidence" value="ECO:0007669"/>
    <property type="project" value="UniProtKB-KW"/>
</dbReference>
<dbReference type="Gene3D" id="1.10.10.60">
    <property type="entry name" value="Homeodomain-like"/>
    <property type="match status" value="1"/>
</dbReference>
<evidence type="ECO:0000313" key="10">
    <source>
        <dbReference type="Proteomes" id="UP000199427"/>
    </source>
</evidence>
<evidence type="ECO:0000313" key="9">
    <source>
        <dbReference type="EMBL" id="SEQ59768.1"/>
    </source>
</evidence>
<dbReference type="PANTHER" id="PTHR30461:SF26">
    <property type="entry name" value="RESOLVASE HOMOLOG YNEB"/>
    <property type="match status" value="1"/>
</dbReference>
<keyword evidence="2" id="KW-0229">DNA integration</keyword>
<dbReference type="InterPro" id="IPR006119">
    <property type="entry name" value="Resolv_N"/>
</dbReference>
<dbReference type="GO" id="GO:0000150">
    <property type="term" value="F:DNA strand exchange activity"/>
    <property type="evidence" value="ECO:0007669"/>
    <property type="project" value="InterPro"/>
</dbReference>
<keyword evidence="10" id="KW-1185">Reference proteome</keyword>
<dbReference type="PROSITE" id="PS00397">
    <property type="entry name" value="RECOMBINASES_1"/>
    <property type="match status" value="1"/>
</dbReference>
<dbReference type="SUPFAM" id="SSF53041">
    <property type="entry name" value="Resolvase-like"/>
    <property type="match status" value="1"/>
</dbReference>
<dbReference type="RefSeq" id="WP_091773772.1">
    <property type="nucleotide sequence ID" value="NZ_FOES01000018.1"/>
</dbReference>
<keyword evidence="3" id="KW-0238">DNA-binding</keyword>
<dbReference type="AlphaFoldDB" id="A0A1H9HC07"/>
<dbReference type="Pfam" id="PF00239">
    <property type="entry name" value="Resolvase"/>
    <property type="match status" value="1"/>
</dbReference>
<evidence type="ECO:0000256" key="4">
    <source>
        <dbReference type="ARBA" id="ARBA00023172"/>
    </source>
</evidence>
<dbReference type="CDD" id="cd03768">
    <property type="entry name" value="SR_ResInv"/>
    <property type="match status" value="1"/>
</dbReference>
<evidence type="ECO:0000256" key="7">
    <source>
        <dbReference type="SAM" id="MobiDB-lite"/>
    </source>
</evidence>
<dbReference type="Gene3D" id="3.40.50.1390">
    <property type="entry name" value="Resolvase, N-terminal catalytic domain"/>
    <property type="match status" value="1"/>
</dbReference>
<evidence type="ECO:0000256" key="5">
    <source>
        <dbReference type="PIRSR" id="PIRSR606118-50"/>
    </source>
</evidence>
<proteinExistence type="inferred from homology"/>
<dbReference type="PANTHER" id="PTHR30461">
    <property type="entry name" value="DNA-INVERTASE FROM LAMBDOID PROPHAGE"/>
    <property type="match status" value="1"/>
</dbReference>
<feature type="active site" description="O-(5'-phospho-DNA)-serine intermediate" evidence="5 6">
    <location>
        <position position="9"/>
    </location>
</feature>
<dbReference type="InterPro" id="IPR050639">
    <property type="entry name" value="SSR_resolvase"/>
</dbReference>
<keyword evidence="4" id="KW-0233">DNA recombination</keyword>
<dbReference type="STRING" id="571933.SAMN05216362_11864"/>
<protein>
    <submittedName>
        <fullName evidence="9">Transcriptional regulator, TetR family</fullName>
    </submittedName>
</protein>
<dbReference type="OrthoDB" id="9797501at2"/>
<dbReference type="SMART" id="SM00857">
    <property type="entry name" value="Resolvase"/>
    <property type="match status" value="1"/>
</dbReference>
<dbReference type="PROSITE" id="PS51736">
    <property type="entry name" value="RECOMBINASES_3"/>
    <property type="match status" value="1"/>
</dbReference>
<dbReference type="Proteomes" id="UP000199427">
    <property type="component" value="Unassembled WGS sequence"/>
</dbReference>
<evidence type="ECO:0000256" key="2">
    <source>
        <dbReference type="ARBA" id="ARBA00022908"/>
    </source>
</evidence>
<comment type="similarity">
    <text evidence="1">Belongs to the site-specific recombinase resolvase family.</text>
</comment>
<accession>A0A1H9HC07</accession>
<organism evidence="9 10">
    <name type="scientific">Piscibacillus halophilus</name>
    <dbReference type="NCBI Taxonomy" id="571933"/>
    <lineage>
        <taxon>Bacteria</taxon>
        <taxon>Bacillati</taxon>
        <taxon>Bacillota</taxon>
        <taxon>Bacilli</taxon>
        <taxon>Bacillales</taxon>
        <taxon>Bacillaceae</taxon>
        <taxon>Piscibacillus</taxon>
    </lineage>
</organism>
<reference evidence="9 10" key="1">
    <citation type="submission" date="2016-10" db="EMBL/GenBank/DDBJ databases">
        <authorList>
            <person name="de Groot N.N."/>
        </authorList>
    </citation>
    <scope>NUCLEOTIDE SEQUENCE [LARGE SCALE GENOMIC DNA]</scope>
    <source>
        <strain evidence="9 10">DSM 21633</strain>
    </source>
</reference>
<sequence length="205" mass="23586">MKIGYARVSTINQELETQKELLHQEGCDKIYIEKVTGTSTKPREELKSMMDHVRKGDEVIVTKIDRLARSIIDLNKIVQELNSKGVSVCFIKDNMEFRSDEEQNSMQTLLFNVLGSFAQFEADLIRERTTEGRERAKKQGKHLGRKGKDPKDIQKAIKLYGERNQNKLSVSDISKMTGVPRSTIYHELKKQKNLKLIRANLGKKH</sequence>